<dbReference type="Proteomes" id="UP000800235">
    <property type="component" value="Unassembled WGS sequence"/>
</dbReference>
<evidence type="ECO:0000313" key="2">
    <source>
        <dbReference type="EMBL" id="KAF2433998.1"/>
    </source>
</evidence>
<dbReference type="CDD" id="cd20071">
    <property type="entry name" value="SET_SMYD"/>
    <property type="match status" value="1"/>
</dbReference>
<dbReference type="OrthoDB" id="265717at2759"/>
<dbReference type="PANTHER" id="PTHR47332:SF4">
    <property type="entry name" value="SET DOMAIN-CONTAINING PROTEIN 5"/>
    <property type="match status" value="1"/>
</dbReference>
<feature type="domain" description="SET" evidence="1">
    <location>
        <begin position="13"/>
        <end position="136"/>
    </location>
</feature>
<name>A0A9P4NZA3_9PEZI</name>
<keyword evidence="3" id="KW-1185">Reference proteome</keyword>
<dbReference type="InterPro" id="IPR001214">
    <property type="entry name" value="SET_dom"/>
</dbReference>
<evidence type="ECO:0000259" key="1">
    <source>
        <dbReference type="PROSITE" id="PS50280"/>
    </source>
</evidence>
<gene>
    <name evidence="2" type="ORF">EJ08DRAFT_694028</name>
</gene>
<dbReference type="AlphaFoldDB" id="A0A9P4NZA3"/>
<proteinExistence type="predicted"/>
<dbReference type="PROSITE" id="PS50280">
    <property type="entry name" value="SET"/>
    <property type="match status" value="1"/>
</dbReference>
<dbReference type="Pfam" id="PF00856">
    <property type="entry name" value="SET"/>
    <property type="match status" value="1"/>
</dbReference>
<dbReference type="SUPFAM" id="SSF82199">
    <property type="entry name" value="SET domain"/>
    <property type="match status" value="1"/>
</dbReference>
<organism evidence="2 3">
    <name type="scientific">Tothia fuscella</name>
    <dbReference type="NCBI Taxonomy" id="1048955"/>
    <lineage>
        <taxon>Eukaryota</taxon>
        <taxon>Fungi</taxon>
        <taxon>Dikarya</taxon>
        <taxon>Ascomycota</taxon>
        <taxon>Pezizomycotina</taxon>
        <taxon>Dothideomycetes</taxon>
        <taxon>Pleosporomycetidae</taxon>
        <taxon>Venturiales</taxon>
        <taxon>Cylindrosympodiaceae</taxon>
        <taxon>Tothia</taxon>
    </lineage>
</organism>
<evidence type="ECO:0000313" key="3">
    <source>
        <dbReference type="Proteomes" id="UP000800235"/>
    </source>
</evidence>
<dbReference type="Gene3D" id="2.170.270.10">
    <property type="entry name" value="SET domain"/>
    <property type="match status" value="1"/>
</dbReference>
<accession>A0A9P4NZA3</accession>
<dbReference type="InterPro" id="IPR053185">
    <property type="entry name" value="SET_domain_protein"/>
</dbReference>
<dbReference type="PANTHER" id="PTHR47332">
    <property type="entry name" value="SET DOMAIN-CONTAINING PROTEIN 5"/>
    <property type="match status" value="1"/>
</dbReference>
<protein>
    <submittedName>
        <fullName evidence="2">SET domain-containing protein</fullName>
    </submittedName>
</protein>
<comment type="caution">
    <text evidence="2">The sequence shown here is derived from an EMBL/GenBank/DDBJ whole genome shotgun (WGS) entry which is preliminary data.</text>
</comment>
<dbReference type="EMBL" id="MU007018">
    <property type="protein sequence ID" value="KAF2433998.1"/>
    <property type="molecule type" value="Genomic_DNA"/>
</dbReference>
<dbReference type="SMART" id="SM00317">
    <property type="entry name" value="SET"/>
    <property type="match status" value="1"/>
</dbReference>
<reference evidence="2" key="1">
    <citation type="journal article" date="2020" name="Stud. Mycol.">
        <title>101 Dothideomycetes genomes: a test case for predicting lifestyles and emergence of pathogens.</title>
        <authorList>
            <person name="Haridas S."/>
            <person name="Albert R."/>
            <person name="Binder M."/>
            <person name="Bloem J."/>
            <person name="Labutti K."/>
            <person name="Salamov A."/>
            <person name="Andreopoulos B."/>
            <person name="Baker S."/>
            <person name="Barry K."/>
            <person name="Bills G."/>
            <person name="Bluhm B."/>
            <person name="Cannon C."/>
            <person name="Castanera R."/>
            <person name="Culley D."/>
            <person name="Daum C."/>
            <person name="Ezra D."/>
            <person name="Gonzalez J."/>
            <person name="Henrissat B."/>
            <person name="Kuo A."/>
            <person name="Liang C."/>
            <person name="Lipzen A."/>
            <person name="Lutzoni F."/>
            <person name="Magnuson J."/>
            <person name="Mondo S."/>
            <person name="Nolan M."/>
            <person name="Ohm R."/>
            <person name="Pangilinan J."/>
            <person name="Park H.-J."/>
            <person name="Ramirez L."/>
            <person name="Alfaro M."/>
            <person name="Sun H."/>
            <person name="Tritt A."/>
            <person name="Yoshinaga Y."/>
            <person name="Zwiers L.-H."/>
            <person name="Turgeon B."/>
            <person name="Goodwin S."/>
            <person name="Spatafora J."/>
            <person name="Crous P."/>
            <person name="Grigoriev I."/>
        </authorList>
    </citation>
    <scope>NUCLEOTIDE SEQUENCE</scope>
    <source>
        <strain evidence="2">CBS 130266</strain>
    </source>
</reference>
<dbReference type="InterPro" id="IPR046341">
    <property type="entry name" value="SET_dom_sf"/>
</dbReference>
<sequence length="249" mass="27605">MNGTDPLTELEIPLFEIRDIPGKGKGLIARFDVSTGTQLETILVAKLKAMPKLSQRQFLSLHNNSPGKYPFSGIFKTNALPCGPGSPIGGVYPTAYFINHSCVPNAHNNWNNNKKHETIYAIRPIKIGSEITILYDHGGSSSVRQAFLKESFGFDCTCSGCTLPSSLLQTSDHRRTQMQSLDEAIGNSFRMISTPHESLRDCYLLLQVLNQEFKGSAGALLCQTLLRRFSNQRRTWGSSSGKYLCRESL</sequence>